<feature type="region of interest" description="Disordered" evidence="2">
    <location>
        <begin position="404"/>
        <end position="516"/>
    </location>
</feature>
<feature type="region of interest" description="Disordered" evidence="2">
    <location>
        <begin position="555"/>
        <end position="574"/>
    </location>
</feature>
<dbReference type="Proteomes" id="UP000001745">
    <property type="component" value="Unassembled WGS sequence"/>
</dbReference>
<gene>
    <name evidence="3" type="ORF">TSTA_017540</name>
</gene>
<protein>
    <submittedName>
        <fullName evidence="3">Uncharacterized protein</fullName>
    </submittedName>
</protein>
<feature type="compositionally biased region" description="Polar residues" evidence="2">
    <location>
        <begin position="593"/>
        <end position="603"/>
    </location>
</feature>
<feature type="region of interest" description="Disordered" evidence="2">
    <location>
        <begin position="76"/>
        <end position="172"/>
    </location>
</feature>
<sequence length="833" mass="93857">MDSTSKSLQHLSPSSTTRRNNTFRSSPRSSPPSVYVRSPPSPPARPEPLNLQTRRLQLRNARFQGARISPNKVVSDRFSTWRSTSPASDISVDKENRPASPDDAVDQRQQDNRTPGSTPASARRRVSILREIHDSSQRGRKLRRPSLSRLFGPPLDVSDHSVNQRYSYTSPSSFRRLSPYSIFRDNDADPLMTTQNQHNRSSPLSTLNTNRLRSNSRDRASNYATERYIEHLEEQLAAMQNQSSPMQESYTKTHVSKVRTLNAEIKVLRQEVAEWEDKFDIRVHEEVGRRTEIENKLRTRIIFLEGELEDYVARIRELEHERDLQAQKLRNVESLRSTNRSLERRIDVLTQLLAESPTKVEPRSPEVSPTRSPGPRLSRPKSMLPAMPLRQDITYQPLVDPSSVVTPEASVETHPEPEVPDLISDDSTVASSVLSQSKRSSTASHPSPISSQWSVPLPFSPELQGKTTGRPRNMRRFPSGTCTLKPLILPTTATPTPTSPHRPSTSGGPYSSIYSPGYERGATEVATGLVQEETLAALEGRTQHYQAYEDAMSELEDGDMSDSPLSRKSGPDVKRFSTTLYSELEEAERNDESTSQTSRLSTPVGSYRLNVRSSYSTPKAYNSVSLSMRKTSDVDLEAGTGVGQERKKSSFARTLIAGIWTKTAKQLSRLSWWVLGFLFGSEQRNEWMNAASSLRMRMKPETRRRSSQHVCDACGHGSQDVKRASGNPTNNNLDGINRTIVMWTKLSIAMIVAFGRAVRYGPETVLLEKLDNELKRSSRPSSVHQRPARNRSIETDSFGHHNKDELETPPKNTSDEYTTWPMKPLTVEDFFIT</sequence>
<evidence type="ECO:0000256" key="2">
    <source>
        <dbReference type="SAM" id="MobiDB-lite"/>
    </source>
</evidence>
<organism evidence="3 4">
    <name type="scientific">Talaromyces stipitatus (strain ATCC 10500 / CBS 375.48 / QM 6759 / NRRL 1006)</name>
    <name type="common">Penicillium stipitatum</name>
    <dbReference type="NCBI Taxonomy" id="441959"/>
    <lineage>
        <taxon>Eukaryota</taxon>
        <taxon>Fungi</taxon>
        <taxon>Dikarya</taxon>
        <taxon>Ascomycota</taxon>
        <taxon>Pezizomycotina</taxon>
        <taxon>Eurotiomycetes</taxon>
        <taxon>Eurotiomycetidae</taxon>
        <taxon>Eurotiales</taxon>
        <taxon>Trichocomaceae</taxon>
        <taxon>Talaromyces</taxon>
        <taxon>Talaromyces sect. Talaromyces</taxon>
    </lineage>
</organism>
<feature type="compositionally biased region" description="Polar residues" evidence="2">
    <location>
        <begin position="160"/>
        <end position="172"/>
    </location>
</feature>
<dbReference type="GeneID" id="8109011"/>
<evidence type="ECO:0000313" key="4">
    <source>
        <dbReference type="Proteomes" id="UP000001745"/>
    </source>
</evidence>
<reference evidence="4" key="1">
    <citation type="journal article" date="2015" name="Genome Announc.">
        <title>Genome sequence of the AIDS-associated pathogen Penicillium marneffei (ATCC18224) and its near taxonomic relative Talaromyces stipitatus (ATCC10500).</title>
        <authorList>
            <person name="Nierman W.C."/>
            <person name="Fedorova-Abrams N.D."/>
            <person name="Andrianopoulos A."/>
        </authorList>
    </citation>
    <scope>NUCLEOTIDE SEQUENCE [LARGE SCALE GENOMIC DNA]</scope>
    <source>
        <strain evidence="4">ATCC 10500 / CBS 375.48 / QM 6759 / NRRL 1006</strain>
    </source>
</reference>
<dbReference type="HOGENOM" id="CLU_312139_0_0_1"/>
<dbReference type="eggNOG" id="ENOG502SAZV">
    <property type="taxonomic scope" value="Eukaryota"/>
</dbReference>
<feature type="region of interest" description="Disordered" evidence="2">
    <location>
        <begin position="1"/>
        <end position="49"/>
    </location>
</feature>
<feature type="coiled-coil region" evidence="1">
    <location>
        <begin position="222"/>
        <end position="352"/>
    </location>
</feature>
<feature type="compositionally biased region" description="Basic and acidic residues" evidence="2">
    <location>
        <begin position="791"/>
        <end position="808"/>
    </location>
</feature>
<dbReference type="OrthoDB" id="5343018at2759"/>
<dbReference type="InParanoid" id="B8MFE5"/>
<name>B8MFE5_TALSN</name>
<dbReference type="PhylomeDB" id="B8MFE5"/>
<feature type="compositionally biased region" description="Polar residues" evidence="2">
    <location>
        <begin position="77"/>
        <end position="88"/>
    </location>
</feature>
<feature type="compositionally biased region" description="Polar residues" evidence="2">
    <location>
        <begin position="425"/>
        <end position="439"/>
    </location>
</feature>
<feature type="compositionally biased region" description="Low complexity" evidence="2">
    <location>
        <begin position="483"/>
        <end position="516"/>
    </location>
</feature>
<feature type="region of interest" description="Disordered" evidence="2">
    <location>
        <begin position="584"/>
        <end position="603"/>
    </location>
</feature>
<evidence type="ECO:0000313" key="3">
    <source>
        <dbReference type="EMBL" id="EED16679.1"/>
    </source>
</evidence>
<feature type="compositionally biased region" description="Polar residues" evidence="2">
    <location>
        <begin position="1"/>
        <end position="11"/>
    </location>
</feature>
<dbReference type="RefSeq" id="XP_002483913.1">
    <property type="nucleotide sequence ID" value="XM_002483868.1"/>
</dbReference>
<feature type="compositionally biased region" description="Polar residues" evidence="2">
    <location>
        <begin position="192"/>
        <end position="213"/>
    </location>
</feature>
<dbReference type="EMBL" id="EQ962656">
    <property type="protein sequence ID" value="EED16679.1"/>
    <property type="molecule type" value="Genomic_DNA"/>
</dbReference>
<feature type="compositionally biased region" description="Low complexity" evidence="2">
    <location>
        <begin position="12"/>
        <end position="38"/>
    </location>
</feature>
<feature type="compositionally biased region" description="Low complexity" evidence="2">
    <location>
        <begin position="440"/>
        <end position="451"/>
    </location>
</feature>
<feature type="region of interest" description="Disordered" evidence="2">
    <location>
        <begin position="355"/>
        <end position="384"/>
    </location>
</feature>
<feature type="region of interest" description="Disordered" evidence="2">
    <location>
        <begin position="702"/>
        <end position="734"/>
    </location>
</feature>
<proteinExistence type="predicted"/>
<feature type="region of interest" description="Disordered" evidence="2">
    <location>
        <begin position="774"/>
        <end position="819"/>
    </location>
</feature>
<dbReference type="AlphaFoldDB" id="B8MFE5"/>
<keyword evidence="4" id="KW-1185">Reference proteome</keyword>
<accession>B8MFE5</accession>
<feature type="compositionally biased region" description="Basic and acidic residues" evidence="2">
    <location>
        <begin position="128"/>
        <end position="137"/>
    </location>
</feature>
<feature type="region of interest" description="Disordered" evidence="2">
    <location>
        <begin position="186"/>
        <end position="218"/>
    </location>
</feature>
<keyword evidence="1" id="KW-0175">Coiled coil</keyword>
<dbReference type="OMA" id="ILSNAWH"/>
<dbReference type="VEuPathDB" id="FungiDB:TSTA_017540"/>
<evidence type="ECO:0000256" key="1">
    <source>
        <dbReference type="SAM" id="Coils"/>
    </source>
</evidence>